<keyword evidence="3" id="KW-1185">Reference proteome</keyword>
<dbReference type="PaxDb" id="2850-Phatr49201"/>
<reference evidence="2 3" key="1">
    <citation type="journal article" date="2008" name="Nature">
        <title>The Phaeodactylum genome reveals the evolutionary history of diatom genomes.</title>
        <authorList>
            <person name="Bowler C."/>
            <person name="Allen A.E."/>
            <person name="Badger J.H."/>
            <person name="Grimwood J."/>
            <person name="Jabbari K."/>
            <person name="Kuo A."/>
            <person name="Maheswari U."/>
            <person name="Martens C."/>
            <person name="Maumus F."/>
            <person name="Otillar R.P."/>
            <person name="Rayko E."/>
            <person name="Salamov A."/>
            <person name="Vandepoele K."/>
            <person name="Beszteri B."/>
            <person name="Gruber A."/>
            <person name="Heijde M."/>
            <person name="Katinka M."/>
            <person name="Mock T."/>
            <person name="Valentin K."/>
            <person name="Verret F."/>
            <person name="Berges J.A."/>
            <person name="Brownlee C."/>
            <person name="Cadoret J.P."/>
            <person name="Chiovitti A."/>
            <person name="Choi C.J."/>
            <person name="Coesel S."/>
            <person name="De Martino A."/>
            <person name="Detter J.C."/>
            <person name="Durkin C."/>
            <person name="Falciatore A."/>
            <person name="Fournet J."/>
            <person name="Haruta M."/>
            <person name="Huysman M.J."/>
            <person name="Jenkins B.D."/>
            <person name="Jiroutova K."/>
            <person name="Jorgensen R.E."/>
            <person name="Joubert Y."/>
            <person name="Kaplan A."/>
            <person name="Kroger N."/>
            <person name="Kroth P.G."/>
            <person name="La Roche J."/>
            <person name="Lindquist E."/>
            <person name="Lommer M."/>
            <person name="Martin-Jezequel V."/>
            <person name="Lopez P.J."/>
            <person name="Lucas S."/>
            <person name="Mangogna M."/>
            <person name="McGinnis K."/>
            <person name="Medlin L.K."/>
            <person name="Montsant A."/>
            <person name="Oudot-Le Secq M.P."/>
            <person name="Napoli C."/>
            <person name="Obornik M."/>
            <person name="Parker M.S."/>
            <person name="Petit J.L."/>
            <person name="Porcel B.M."/>
            <person name="Poulsen N."/>
            <person name="Robison M."/>
            <person name="Rychlewski L."/>
            <person name="Rynearson T.A."/>
            <person name="Schmutz J."/>
            <person name="Shapiro H."/>
            <person name="Siaut M."/>
            <person name="Stanley M."/>
            <person name="Sussman M.R."/>
            <person name="Taylor A.R."/>
            <person name="Vardi A."/>
            <person name="von Dassow P."/>
            <person name="Vyverman W."/>
            <person name="Willis A."/>
            <person name="Wyrwicz L.S."/>
            <person name="Rokhsar D.S."/>
            <person name="Weissenbach J."/>
            <person name="Armbrust E.V."/>
            <person name="Green B.R."/>
            <person name="Van de Peer Y."/>
            <person name="Grigoriev I.V."/>
        </authorList>
    </citation>
    <scope>NUCLEOTIDE SEQUENCE [LARGE SCALE GENOMIC DNA]</scope>
    <source>
        <strain evidence="2 3">CCAP 1055/1</strain>
    </source>
</reference>
<organism evidence="2 3">
    <name type="scientific">Phaeodactylum tricornutum (strain CCAP 1055/1)</name>
    <dbReference type="NCBI Taxonomy" id="556484"/>
    <lineage>
        <taxon>Eukaryota</taxon>
        <taxon>Sar</taxon>
        <taxon>Stramenopiles</taxon>
        <taxon>Ochrophyta</taxon>
        <taxon>Bacillariophyta</taxon>
        <taxon>Bacillariophyceae</taxon>
        <taxon>Bacillariophycidae</taxon>
        <taxon>Naviculales</taxon>
        <taxon>Phaeodactylaceae</taxon>
        <taxon>Phaeodactylum</taxon>
    </lineage>
</organism>
<protein>
    <submittedName>
        <fullName evidence="2">Uncharacterized protein</fullName>
    </submittedName>
</protein>
<dbReference type="GeneID" id="7195513"/>
<sequence length="240" mass="26273">MLLQKREHCHYQIEVTISSDILLNASAKPSPTSISSTTIPIASPRVKSVPPSLKQRDSLGLSNSGPSAIGPRPAAVLISKRAPIGSAPVRGALPSRCNPSPLAVLTPRTIAILEAPFVRPRLLAWPLLQPLAPTTLNRARPPTLLEQFHPDLQNIGSNLYIVSATGGRQGNVVLCFRHERQKPPFGPRIFAVREFVKIFYGKRGVCSRKEPTEASHLPYLGLRRHPRATPQWNAKTGIKH</sequence>
<dbReference type="EMBL" id="CM000623">
    <property type="protein sequence ID" value="EEC44500.1"/>
    <property type="molecule type" value="Genomic_DNA"/>
</dbReference>
<evidence type="ECO:0000256" key="1">
    <source>
        <dbReference type="SAM" id="MobiDB-lite"/>
    </source>
</evidence>
<dbReference type="Proteomes" id="UP000000759">
    <property type="component" value="Chromosome 21"/>
</dbReference>
<proteinExistence type="predicted"/>
<name>B7G9T5_PHATC</name>
<dbReference type="RefSeq" id="XP_002183831.1">
    <property type="nucleotide sequence ID" value="XM_002183795.1"/>
</dbReference>
<evidence type="ECO:0000313" key="3">
    <source>
        <dbReference type="Proteomes" id="UP000000759"/>
    </source>
</evidence>
<reference evidence="3" key="2">
    <citation type="submission" date="2008-08" db="EMBL/GenBank/DDBJ databases">
        <authorList>
            <consortium name="Diatom Consortium"/>
            <person name="Grigoriev I."/>
            <person name="Grimwood J."/>
            <person name="Kuo A."/>
            <person name="Otillar R.P."/>
            <person name="Salamov A."/>
            <person name="Detter J.C."/>
            <person name="Lindquist E."/>
            <person name="Shapiro H."/>
            <person name="Lucas S."/>
            <person name="Glavina del Rio T."/>
            <person name="Pitluck S."/>
            <person name="Rokhsar D."/>
            <person name="Bowler C."/>
        </authorList>
    </citation>
    <scope>GENOME REANNOTATION</scope>
    <source>
        <strain evidence="3">CCAP 1055/1</strain>
    </source>
</reference>
<feature type="region of interest" description="Disordered" evidence="1">
    <location>
        <begin position="45"/>
        <end position="67"/>
    </location>
</feature>
<dbReference type="InParanoid" id="B7G9T5"/>
<dbReference type="AlphaFoldDB" id="B7G9T5"/>
<dbReference type="HOGENOM" id="CLU_1051549_0_0_1"/>
<gene>
    <name evidence="2" type="ORF">PHATRDRAFT_49201</name>
</gene>
<accession>B7G9T5</accession>
<evidence type="ECO:0000313" key="2">
    <source>
        <dbReference type="EMBL" id="EEC44500.1"/>
    </source>
</evidence>
<dbReference type="KEGG" id="pti:PHATRDRAFT_49201"/>